<keyword evidence="7 9" id="KW-0472">Membrane</keyword>
<dbReference type="PROSITE" id="PS00211">
    <property type="entry name" value="ABC_TRANSPORTER_1"/>
    <property type="match status" value="2"/>
</dbReference>
<evidence type="ECO:0000313" key="12">
    <source>
        <dbReference type="EMBL" id="KFX50653.1"/>
    </source>
</evidence>
<accession>A0A093XZH4</accession>
<evidence type="ECO:0000256" key="4">
    <source>
        <dbReference type="ARBA" id="ARBA00022741"/>
    </source>
</evidence>
<feature type="transmembrane region" description="Helical" evidence="9">
    <location>
        <begin position="880"/>
        <end position="902"/>
    </location>
</feature>
<evidence type="ECO:0000256" key="8">
    <source>
        <dbReference type="SAM" id="MobiDB-lite"/>
    </source>
</evidence>
<feature type="transmembrane region" description="Helical" evidence="9">
    <location>
        <begin position="1037"/>
        <end position="1057"/>
    </location>
</feature>
<keyword evidence="6 9" id="KW-1133">Transmembrane helix</keyword>
<feature type="transmembrane region" description="Helical" evidence="9">
    <location>
        <begin position="922"/>
        <end position="950"/>
    </location>
</feature>
<feature type="transmembrane region" description="Helical" evidence="9">
    <location>
        <begin position="93"/>
        <end position="113"/>
    </location>
</feature>
<sequence>MPFFPEQDNILQLNEQQFDFNIQFEQLFFSIIPSVLFIITSLWRAASQLRKPTVVNAPVFQLIKLGAITGYFGIDLSLLILAVVGSFQVTSIFIASSVLKLVSTLFMIVLSLVDHSKSPRPSVLLNSYLFLTLLLDATQARTFFLSSGDKSELTYSSVFGAAIAFKVGILLLEAQRKSKWVNWDEKEHSPEESSGIFSLGVFFWLNNIFLDGYKKVLTIKDLYPLDSSLSAESLHESFSENLDYSKLKGDKFGLVKVLVHTLRTPLILPIPPRLALLGFTFAQPFFIKQLLDYLTESEADANIGYGFIGASLLIYLGIGISTALYWYFHHRMRAMTRSVLVTEIFQKATKVRMGFDTESAALTLMSTDIERINNGLRSIHDIWASIIQVIIASWMLYNQLGVVFVAPMGVVTLCSIGLAILMNFTGDSQREWMAGVQKRVGLTATVIASMKHLKISGLSDAVGGFVQKLRVEELAAGTRFNRIYLVAAFFAFVPLLISPPLTFAFSQRTLDVSRIFTSLSWLLLLTNPLSEVFQSIPEVLSGLACLGRIQSFLESEDRHEFRQVLADNKQELEVVSADVVTSSNPELQSVHSVTIKNGKFGWEADKFTLRDINTQVSKASLTIIVGPVGAGKSTLCKALLGEIPFSEGTVTLSNEFRHVGFCDQTAFLSNGSIRDNIVGFSAFNKDRYTDVIHATSLDFDLATLPQGDRTNIGSDGITLSGGQKQRVSLARALYLQTNLLVLDDVFSGLDADTEEQVFRKVFGPDGILRRRRCTVVLCTHSIKHIPAADYIIVLEDGTIVEQGSYDQLATRQGYIQRLGLSRSPDSSAPSQKSIPDKSVREANPQVLHTTTTNTSVLETDTDILRQVGDKSVYKHYFKSMGLFLAALSLLFAALFGFFTNFPTIWLKYWSDDAYSEHPTHSYAYYAGIYALLQICALISLFLLGIAVFVVSVTRAGANLHQDALRTLIRAPLRFFTATDTGVVTNLFSQDLNLIDTELPSSLLSVLYSLRLLDLEAKSPLYQRPAYLLIMIQQWLNLVLDLVVMIMAVALTALAVRLHSNSGFIGASLVTLMNFGESLSGIVIFYTRLETSIGAISRLKTFNESVKPEDREEEDIVPPEQWPQSGVIVLNGVSASYKPEEQSNGTPNLALRDVNLSIKSGEKVAICGRTGSGKSSLIALLLKLLDPVSETLGNAVIDDIPLYRISRSALRQRIIAVPQEAVFLPDGSTFRANLDPLDTSTAEECQDVLKAVGMWNFVQERGGLDAGMSAGSLSAGQRQLLSLGRALLRRRIRARCAGLGADLPERGILLLDEVSSSVDHETERVMQEIIRTEFRGYTVVAVSHRLDMIMDFDRVVVMDTGEVVEVGNPVMLAREEGTRFGELVQAGAK</sequence>
<evidence type="ECO:0000259" key="10">
    <source>
        <dbReference type="PROSITE" id="PS50893"/>
    </source>
</evidence>
<feature type="transmembrane region" description="Helical" evidence="9">
    <location>
        <begin position="125"/>
        <end position="147"/>
    </location>
</feature>
<feature type="transmembrane region" description="Helical" evidence="9">
    <location>
        <begin position="303"/>
        <end position="328"/>
    </location>
</feature>
<feature type="transmembrane region" description="Helical" evidence="9">
    <location>
        <begin position="153"/>
        <end position="172"/>
    </location>
</feature>
<organism evidence="12">
    <name type="scientific">Talaromyces marneffei PM1</name>
    <dbReference type="NCBI Taxonomy" id="1077442"/>
    <lineage>
        <taxon>Eukaryota</taxon>
        <taxon>Fungi</taxon>
        <taxon>Dikarya</taxon>
        <taxon>Ascomycota</taxon>
        <taxon>Pezizomycotina</taxon>
        <taxon>Eurotiomycetes</taxon>
        <taxon>Eurotiomycetidae</taxon>
        <taxon>Eurotiales</taxon>
        <taxon>Trichocomaceae</taxon>
        <taxon>Talaromyces</taxon>
        <taxon>Talaromyces sect. Talaromyces</taxon>
    </lineage>
</organism>
<feature type="compositionally biased region" description="Polar residues" evidence="8">
    <location>
        <begin position="823"/>
        <end position="833"/>
    </location>
</feature>
<dbReference type="EMBL" id="JPOX01000007">
    <property type="protein sequence ID" value="KFX50653.1"/>
    <property type="molecule type" value="Genomic_DNA"/>
</dbReference>
<dbReference type="PROSITE" id="PS50893">
    <property type="entry name" value="ABC_TRANSPORTER_2"/>
    <property type="match status" value="2"/>
</dbReference>
<feature type="domain" description="ABC transporter" evidence="10">
    <location>
        <begin position="1127"/>
        <end position="1384"/>
    </location>
</feature>
<evidence type="ECO:0000259" key="11">
    <source>
        <dbReference type="PROSITE" id="PS50929"/>
    </source>
</evidence>
<name>A0A093XZH4_TALMA</name>
<dbReference type="eggNOG" id="KOG0054">
    <property type="taxonomic scope" value="Eukaryota"/>
</dbReference>
<dbReference type="GO" id="GO:0016887">
    <property type="term" value="F:ATP hydrolysis activity"/>
    <property type="evidence" value="ECO:0007669"/>
    <property type="project" value="InterPro"/>
</dbReference>
<feature type="domain" description="ABC transmembrane type-1" evidence="11">
    <location>
        <begin position="274"/>
        <end position="541"/>
    </location>
</feature>
<dbReference type="SMART" id="SM00382">
    <property type="entry name" value="AAA"/>
    <property type="match status" value="2"/>
</dbReference>
<feature type="transmembrane region" description="Helical" evidence="9">
    <location>
        <begin position="274"/>
        <end position="291"/>
    </location>
</feature>
<feature type="transmembrane region" description="Helical" evidence="9">
    <location>
        <begin position="65"/>
        <end position="87"/>
    </location>
</feature>
<dbReference type="InterPro" id="IPR003439">
    <property type="entry name" value="ABC_transporter-like_ATP-bd"/>
</dbReference>
<evidence type="ECO:0000256" key="9">
    <source>
        <dbReference type="SAM" id="Phobius"/>
    </source>
</evidence>
<evidence type="ECO:0000256" key="5">
    <source>
        <dbReference type="ARBA" id="ARBA00022840"/>
    </source>
</evidence>
<dbReference type="CDD" id="cd18580">
    <property type="entry name" value="ABC_6TM_ABCC_D2"/>
    <property type="match status" value="1"/>
</dbReference>
<protein>
    <submittedName>
        <fullName evidence="12">Canalicular multispecific organic anion transporter 1</fullName>
    </submittedName>
</protein>
<evidence type="ECO:0000256" key="7">
    <source>
        <dbReference type="ARBA" id="ARBA00023136"/>
    </source>
</evidence>
<reference evidence="12" key="1">
    <citation type="journal article" date="2014" name="PLoS Genet.">
        <title>Signature Gene Expression Reveals Novel Clues to the Molecular Mechanisms of Dimorphic Transition in Penicillium marneffei.</title>
        <authorList>
            <person name="Yang E."/>
            <person name="Wang G."/>
            <person name="Cai J."/>
            <person name="Woo P.C."/>
            <person name="Lau S.K."/>
            <person name="Yuen K.-Y."/>
            <person name="Chow W.-N."/>
            <person name="Lin X."/>
        </authorList>
    </citation>
    <scope>NUCLEOTIDE SEQUENCE [LARGE SCALE GENOMIC DNA]</scope>
    <source>
        <strain evidence="12">PM1</strain>
    </source>
</reference>
<dbReference type="Gene3D" id="1.20.1560.10">
    <property type="entry name" value="ABC transporter type 1, transmembrane domain"/>
    <property type="match status" value="3"/>
</dbReference>
<dbReference type="Pfam" id="PF00664">
    <property type="entry name" value="ABC_membrane"/>
    <property type="match status" value="2"/>
</dbReference>
<dbReference type="CDD" id="cd03250">
    <property type="entry name" value="ABCC_MRP_domain1"/>
    <property type="match status" value="1"/>
</dbReference>
<dbReference type="InterPro" id="IPR011527">
    <property type="entry name" value="ABC1_TM_dom"/>
</dbReference>
<keyword evidence="5" id="KW-0067">ATP-binding</keyword>
<gene>
    <name evidence="12" type="ORF">GQ26_0073130</name>
</gene>
<dbReference type="SUPFAM" id="SSF90123">
    <property type="entry name" value="ABC transporter transmembrane region"/>
    <property type="match status" value="2"/>
</dbReference>
<dbReference type="InterPro" id="IPR036640">
    <property type="entry name" value="ABC1_TM_sf"/>
</dbReference>
<keyword evidence="4" id="KW-0547">Nucleotide-binding</keyword>
<feature type="region of interest" description="Disordered" evidence="8">
    <location>
        <begin position="820"/>
        <end position="845"/>
    </location>
</feature>
<dbReference type="FunFam" id="3.40.50.300:FF:001854">
    <property type="entry name" value="ABC multidrug transporter (Eurofung)"/>
    <property type="match status" value="1"/>
</dbReference>
<evidence type="ECO:0000256" key="2">
    <source>
        <dbReference type="ARBA" id="ARBA00022448"/>
    </source>
</evidence>
<feature type="domain" description="ABC transporter" evidence="10">
    <location>
        <begin position="590"/>
        <end position="821"/>
    </location>
</feature>
<feature type="transmembrane region" description="Helical" evidence="9">
    <location>
        <begin position="403"/>
        <end position="424"/>
    </location>
</feature>
<dbReference type="GO" id="GO:0005524">
    <property type="term" value="F:ATP binding"/>
    <property type="evidence" value="ECO:0007669"/>
    <property type="project" value="UniProtKB-KW"/>
</dbReference>
<dbReference type="SUPFAM" id="SSF52540">
    <property type="entry name" value="P-loop containing nucleoside triphosphate hydrolases"/>
    <property type="match status" value="2"/>
</dbReference>
<dbReference type="PROSITE" id="PS50929">
    <property type="entry name" value="ABC_TM1F"/>
    <property type="match status" value="2"/>
</dbReference>
<dbReference type="InterPro" id="IPR017871">
    <property type="entry name" value="ABC_transporter-like_CS"/>
</dbReference>
<dbReference type="Gene3D" id="3.40.50.300">
    <property type="entry name" value="P-loop containing nucleotide triphosphate hydrolases"/>
    <property type="match status" value="2"/>
</dbReference>
<dbReference type="PANTHER" id="PTHR24223">
    <property type="entry name" value="ATP-BINDING CASSETTE SUB-FAMILY C"/>
    <property type="match status" value="1"/>
</dbReference>
<dbReference type="Pfam" id="PF00005">
    <property type="entry name" value="ABC_tran"/>
    <property type="match status" value="2"/>
</dbReference>
<keyword evidence="2" id="KW-0813">Transport</keyword>
<evidence type="ECO:0000256" key="3">
    <source>
        <dbReference type="ARBA" id="ARBA00022692"/>
    </source>
</evidence>
<dbReference type="InterPro" id="IPR044726">
    <property type="entry name" value="ABCC_6TM_D2"/>
</dbReference>
<evidence type="ECO:0000256" key="1">
    <source>
        <dbReference type="ARBA" id="ARBA00004141"/>
    </source>
</evidence>
<feature type="transmembrane region" description="Helical" evidence="9">
    <location>
        <begin position="483"/>
        <end position="506"/>
    </location>
</feature>
<keyword evidence="3 9" id="KW-0812">Transmembrane</keyword>
<evidence type="ECO:0000256" key="6">
    <source>
        <dbReference type="ARBA" id="ARBA00022989"/>
    </source>
</evidence>
<feature type="domain" description="ABC transmembrane type-1" evidence="11">
    <location>
        <begin position="886"/>
        <end position="1009"/>
    </location>
</feature>
<proteinExistence type="predicted"/>
<dbReference type="InterPro" id="IPR003593">
    <property type="entry name" value="AAA+_ATPase"/>
</dbReference>
<dbReference type="InterPro" id="IPR027417">
    <property type="entry name" value="P-loop_NTPase"/>
</dbReference>
<dbReference type="PANTHER" id="PTHR24223:SF345">
    <property type="entry name" value="ABC MULTIDRUG TRANSPORTER (EUROFUNG)"/>
    <property type="match status" value="1"/>
</dbReference>
<dbReference type="GO" id="GO:0016020">
    <property type="term" value="C:membrane"/>
    <property type="evidence" value="ECO:0007669"/>
    <property type="project" value="UniProtKB-SubCell"/>
</dbReference>
<comment type="subcellular location">
    <subcellularLocation>
        <location evidence="1">Membrane</location>
        <topology evidence="1">Multi-pass membrane protein</topology>
    </subcellularLocation>
</comment>
<dbReference type="InterPro" id="IPR050173">
    <property type="entry name" value="ABC_transporter_C-like"/>
</dbReference>
<comment type="caution">
    <text evidence="12">The sequence shown here is derived from an EMBL/GenBank/DDBJ whole genome shotgun (WGS) entry which is preliminary data.</text>
</comment>
<dbReference type="FunFam" id="3.40.50.300:FF:003450">
    <property type="entry name" value="ABC multidrug transporter, putative"/>
    <property type="match status" value="1"/>
</dbReference>
<dbReference type="FunFam" id="1.20.1560.10:FF:000055">
    <property type="entry name" value="ABC multidrug transporter (Eurofung)"/>
    <property type="match status" value="1"/>
</dbReference>
<feature type="transmembrane region" description="Helical" evidence="9">
    <location>
        <begin position="27"/>
        <end position="45"/>
    </location>
</feature>
<dbReference type="GO" id="GO:0140359">
    <property type="term" value="F:ABC-type transporter activity"/>
    <property type="evidence" value="ECO:0007669"/>
    <property type="project" value="InterPro"/>
</dbReference>